<name>A0ABU7CZ96_9TELE</name>
<evidence type="ECO:0000313" key="2">
    <source>
        <dbReference type="EMBL" id="MED6268251.1"/>
    </source>
</evidence>
<feature type="transmembrane region" description="Helical" evidence="1">
    <location>
        <begin position="33"/>
        <end position="53"/>
    </location>
</feature>
<dbReference type="Proteomes" id="UP001352852">
    <property type="component" value="Unassembled WGS sequence"/>
</dbReference>
<dbReference type="EMBL" id="JAHUTJ010010118">
    <property type="protein sequence ID" value="MED6268251.1"/>
    <property type="molecule type" value="Genomic_DNA"/>
</dbReference>
<keyword evidence="1" id="KW-0472">Membrane</keyword>
<evidence type="ECO:0000313" key="3">
    <source>
        <dbReference type="Proteomes" id="UP001352852"/>
    </source>
</evidence>
<comment type="caution">
    <text evidence="2">The sequence shown here is derived from an EMBL/GenBank/DDBJ whole genome shotgun (WGS) entry which is preliminary data.</text>
</comment>
<proteinExistence type="predicted"/>
<keyword evidence="1" id="KW-0812">Transmembrane</keyword>
<reference evidence="2 3" key="1">
    <citation type="submission" date="2021-06" db="EMBL/GenBank/DDBJ databases">
        <authorList>
            <person name="Palmer J.M."/>
        </authorList>
    </citation>
    <scope>NUCLEOTIDE SEQUENCE [LARGE SCALE GENOMIC DNA]</scope>
    <source>
        <strain evidence="2 3">CL_MEX2019</strain>
        <tissue evidence="2">Muscle</tissue>
    </source>
</reference>
<gene>
    <name evidence="2" type="ORF">CHARACLAT_020401</name>
</gene>
<organism evidence="2 3">
    <name type="scientific">Characodon lateralis</name>
    <dbReference type="NCBI Taxonomy" id="208331"/>
    <lineage>
        <taxon>Eukaryota</taxon>
        <taxon>Metazoa</taxon>
        <taxon>Chordata</taxon>
        <taxon>Craniata</taxon>
        <taxon>Vertebrata</taxon>
        <taxon>Euteleostomi</taxon>
        <taxon>Actinopterygii</taxon>
        <taxon>Neopterygii</taxon>
        <taxon>Teleostei</taxon>
        <taxon>Neoteleostei</taxon>
        <taxon>Acanthomorphata</taxon>
        <taxon>Ovalentaria</taxon>
        <taxon>Atherinomorphae</taxon>
        <taxon>Cyprinodontiformes</taxon>
        <taxon>Goodeidae</taxon>
        <taxon>Characodon</taxon>
    </lineage>
</organism>
<keyword evidence="3" id="KW-1185">Reference proteome</keyword>
<evidence type="ECO:0000256" key="1">
    <source>
        <dbReference type="SAM" id="Phobius"/>
    </source>
</evidence>
<protein>
    <submittedName>
        <fullName evidence="2">Uncharacterized protein</fullName>
    </submittedName>
</protein>
<sequence length="101" mass="11421">MRVVNKRLVQGVSLCEKEVAVLAEDCLTLASQTYLVHLCLILHFSVFISFLTLNAKYLILIFCNHVQCLRNRNKDLLMQSHVASLSHPLPADLLQIMIICA</sequence>
<accession>A0ABU7CZ96</accession>
<keyword evidence="1" id="KW-1133">Transmembrane helix</keyword>